<feature type="domain" description="HTH lysR-type" evidence="5">
    <location>
        <begin position="9"/>
        <end position="66"/>
    </location>
</feature>
<comment type="caution">
    <text evidence="6">The sequence shown here is derived from an EMBL/GenBank/DDBJ whole genome shotgun (WGS) entry which is preliminary data.</text>
</comment>
<dbReference type="OrthoDB" id="9791253at2"/>
<evidence type="ECO:0000256" key="4">
    <source>
        <dbReference type="ARBA" id="ARBA00023163"/>
    </source>
</evidence>
<reference evidence="6 7" key="1">
    <citation type="submission" date="2019-05" db="EMBL/GenBank/DDBJ databases">
        <authorList>
            <person name="Zhou X."/>
        </authorList>
    </citation>
    <scope>NUCLEOTIDE SEQUENCE [LARGE SCALE GENOMIC DNA]</scope>
    <source>
        <strain evidence="6 7">DSM 432</strain>
    </source>
</reference>
<dbReference type="GO" id="GO:0005829">
    <property type="term" value="C:cytosol"/>
    <property type="evidence" value="ECO:0007669"/>
    <property type="project" value="TreeGrafter"/>
</dbReference>
<dbReference type="InterPro" id="IPR036388">
    <property type="entry name" value="WH-like_DNA-bd_sf"/>
</dbReference>
<sequence>MADDPFDAIPLLALRLLPLVARLGNLSEAARALDVSQPAASKAIVRAEEMCGVALVVRGRRPMVLTAEGRILAEHAERQDELARLTARRLEDCRAQGEGLVRIASFGASASTHILPQLVAAVARRYRKLQIEITENTDQPTLQALHDGRVDFATIVEIDDPDLELLPLKHDHLMALVRTADPLARHRTLDAQALAAVPFIMTKGGSEPLVRAWFARGGHAPVIRHSIQQITSILALVRAGMGVSIIAETAVPETHAGVTVTPLEPSFPRTICLARRVGGFASHAAEIVWRTAAARALVR</sequence>
<keyword evidence="4" id="KW-0804">Transcription</keyword>
<dbReference type="PANTHER" id="PTHR30419">
    <property type="entry name" value="HTH-TYPE TRANSCRIPTIONAL REGULATOR YBHD"/>
    <property type="match status" value="1"/>
</dbReference>
<dbReference type="SUPFAM" id="SSF46785">
    <property type="entry name" value="Winged helix' DNA-binding domain"/>
    <property type="match status" value="1"/>
</dbReference>
<protein>
    <submittedName>
        <fullName evidence="6">LysR family transcriptional regulator</fullName>
    </submittedName>
</protein>
<dbReference type="InterPro" id="IPR000847">
    <property type="entry name" value="LysR_HTH_N"/>
</dbReference>
<dbReference type="Proteomes" id="UP000305131">
    <property type="component" value="Unassembled WGS sequence"/>
</dbReference>
<dbReference type="AlphaFoldDB" id="A0A6C1KMC7"/>
<name>A0A6C1KMC7_XANAU</name>
<organism evidence="6 7">
    <name type="scientific">Xanthobacter autotrophicus</name>
    <dbReference type="NCBI Taxonomy" id="280"/>
    <lineage>
        <taxon>Bacteria</taxon>
        <taxon>Pseudomonadati</taxon>
        <taxon>Pseudomonadota</taxon>
        <taxon>Alphaproteobacteria</taxon>
        <taxon>Hyphomicrobiales</taxon>
        <taxon>Xanthobacteraceae</taxon>
        <taxon>Xanthobacter</taxon>
    </lineage>
</organism>
<comment type="similarity">
    <text evidence="1">Belongs to the LysR transcriptional regulatory family.</text>
</comment>
<dbReference type="GeneID" id="95772544"/>
<dbReference type="SUPFAM" id="SSF53850">
    <property type="entry name" value="Periplasmic binding protein-like II"/>
    <property type="match status" value="1"/>
</dbReference>
<dbReference type="Pfam" id="PF00126">
    <property type="entry name" value="HTH_1"/>
    <property type="match status" value="1"/>
</dbReference>
<evidence type="ECO:0000256" key="3">
    <source>
        <dbReference type="ARBA" id="ARBA00023125"/>
    </source>
</evidence>
<dbReference type="CDD" id="cd05466">
    <property type="entry name" value="PBP2_LTTR_substrate"/>
    <property type="match status" value="1"/>
</dbReference>
<dbReference type="InterPro" id="IPR036390">
    <property type="entry name" value="WH_DNA-bd_sf"/>
</dbReference>
<dbReference type="GO" id="GO:0003677">
    <property type="term" value="F:DNA binding"/>
    <property type="evidence" value="ECO:0007669"/>
    <property type="project" value="UniProtKB-KW"/>
</dbReference>
<dbReference type="GO" id="GO:0003700">
    <property type="term" value="F:DNA-binding transcription factor activity"/>
    <property type="evidence" value="ECO:0007669"/>
    <property type="project" value="InterPro"/>
</dbReference>
<evidence type="ECO:0000259" key="5">
    <source>
        <dbReference type="PROSITE" id="PS50931"/>
    </source>
</evidence>
<gene>
    <name evidence="6" type="ORF">FBQ73_03625</name>
</gene>
<dbReference type="PROSITE" id="PS50931">
    <property type="entry name" value="HTH_LYSR"/>
    <property type="match status" value="1"/>
</dbReference>
<dbReference type="Pfam" id="PF03466">
    <property type="entry name" value="LysR_substrate"/>
    <property type="match status" value="1"/>
</dbReference>
<evidence type="ECO:0000256" key="1">
    <source>
        <dbReference type="ARBA" id="ARBA00009437"/>
    </source>
</evidence>
<keyword evidence="3" id="KW-0238">DNA-binding</keyword>
<proteinExistence type="inferred from homology"/>
<keyword evidence="2" id="KW-0805">Transcription regulation</keyword>
<dbReference type="PANTHER" id="PTHR30419:SF28">
    <property type="entry name" value="HTH-TYPE TRANSCRIPTIONAL REGULATOR BSDA"/>
    <property type="match status" value="1"/>
</dbReference>
<dbReference type="InterPro" id="IPR050950">
    <property type="entry name" value="HTH-type_LysR_regulators"/>
</dbReference>
<dbReference type="RefSeq" id="WP_138398155.1">
    <property type="nucleotide sequence ID" value="NZ_JBAFVI010000015.1"/>
</dbReference>
<dbReference type="Gene3D" id="1.10.10.10">
    <property type="entry name" value="Winged helix-like DNA-binding domain superfamily/Winged helix DNA-binding domain"/>
    <property type="match status" value="1"/>
</dbReference>
<evidence type="ECO:0000256" key="2">
    <source>
        <dbReference type="ARBA" id="ARBA00023015"/>
    </source>
</evidence>
<dbReference type="Gene3D" id="3.40.190.290">
    <property type="match status" value="1"/>
</dbReference>
<accession>A0A6C1KMC7</accession>
<evidence type="ECO:0000313" key="6">
    <source>
        <dbReference type="EMBL" id="TLX44304.1"/>
    </source>
</evidence>
<dbReference type="InterPro" id="IPR005119">
    <property type="entry name" value="LysR_subst-bd"/>
</dbReference>
<evidence type="ECO:0000313" key="7">
    <source>
        <dbReference type="Proteomes" id="UP000305131"/>
    </source>
</evidence>
<dbReference type="EMBL" id="VAUP01000010">
    <property type="protein sequence ID" value="TLX44304.1"/>
    <property type="molecule type" value="Genomic_DNA"/>
</dbReference>